<dbReference type="EMBL" id="JBFTEG010000007">
    <property type="protein sequence ID" value="MEX6502480.1"/>
    <property type="molecule type" value="Genomic_DNA"/>
</dbReference>
<keyword evidence="2" id="KW-1185">Reference proteome</keyword>
<reference evidence="1 2" key="1">
    <citation type="submission" date="2024-07" db="EMBL/GenBank/DDBJ databases">
        <authorList>
            <person name="Li M."/>
        </authorList>
    </citation>
    <scope>NUCLEOTIDE SEQUENCE [LARGE SCALE GENOMIC DNA]</scope>
    <source>
        <strain evidence="1 2">25A3E</strain>
    </source>
</reference>
<dbReference type="RefSeq" id="WP_369287451.1">
    <property type="nucleotide sequence ID" value="NZ_JBFTEG010000007.1"/>
</dbReference>
<evidence type="ECO:0000313" key="1">
    <source>
        <dbReference type="EMBL" id="MEX6502480.1"/>
    </source>
</evidence>
<proteinExistence type="predicted"/>
<name>A0ABV3YT37_9PSED</name>
<sequence length="146" mass="17007">MNWWIAVLLLALVLSPLSWLVPSRRERGRMDVRLQARRMGLAMQLAREEWPYWLAQHAPSPCPQYHRPRRRGSHLDCWCYWQVEPGNWQNQWREPCADAVLAAQLATLPGDVFKVQASAQMVALYWGERAQPDSLQKIADFLKARA</sequence>
<protein>
    <submittedName>
        <fullName evidence="1">Uncharacterized protein</fullName>
    </submittedName>
</protein>
<organism evidence="1 2">
    <name type="scientific">Pseudomonas zhanjiangensis</name>
    <dbReference type="NCBI Taxonomy" id="3239015"/>
    <lineage>
        <taxon>Bacteria</taxon>
        <taxon>Pseudomonadati</taxon>
        <taxon>Pseudomonadota</taxon>
        <taxon>Gammaproteobacteria</taxon>
        <taxon>Pseudomonadales</taxon>
        <taxon>Pseudomonadaceae</taxon>
        <taxon>Pseudomonas</taxon>
    </lineage>
</organism>
<comment type="caution">
    <text evidence="1">The sequence shown here is derived from an EMBL/GenBank/DDBJ whole genome shotgun (WGS) entry which is preliminary data.</text>
</comment>
<dbReference type="Proteomes" id="UP001560296">
    <property type="component" value="Unassembled WGS sequence"/>
</dbReference>
<evidence type="ECO:0000313" key="2">
    <source>
        <dbReference type="Proteomes" id="UP001560296"/>
    </source>
</evidence>
<accession>A0ABV3YT37</accession>
<gene>
    <name evidence="1" type="ORF">AB5S05_10435</name>
</gene>